<dbReference type="Pfam" id="PF00383">
    <property type="entry name" value="dCMP_cyt_deam_1"/>
    <property type="match status" value="1"/>
</dbReference>
<dbReference type="RefSeq" id="WP_173919276.1">
    <property type="nucleotide sequence ID" value="NZ_CADCXY010000001.1"/>
</dbReference>
<dbReference type="EMBL" id="CADCXY010000001">
    <property type="protein sequence ID" value="CAB0149652.1"/>
    <property type="molecule type" value="Genomic_DNA"/>
</dbReference>
<dbReference type="AlphaFoldDB" id="A0A6S6WKE0"/>
<evidence type="ECO:0000256" key="1">
    <source>
        <dbReference type="ARBA" id="ARBA00002151"/>
    </source>
</evidence>
<dbReference type="InterPro" id="IPR050765">
    <property type="entry name" value="Riboflavin_Biosynth_HTPR"/>
</dbReference>
<evidence type="ECO:0000256" key="4">
    <source>
        <dbReference type="ARBA" id="ARBA00005259"/>
    </source>
</evidence>
<feature type="binding site" evidence="16">
    <location>
        <position position="52"/>
    </location>
    <ligand>
        <name>Zn(2+)</name>
        <dbReference type="ChEBI" id="CHEBI:29105"/>
        <note>catalytic</note>
    </ligand>
</feature>
<keyword evidence="8 13" id="KW-0378">Hydrolase</keyword>
<dbReference type="UniPathway" id="UPA00275">
    <property type="reaction ID" value="UER00401"/>
</dbReference>
<dbReference type="GO" id="GO:0050661">
    <property type="term" value="F:NADP binding"/>
    <property type="evidence" value="ECO:0007669"/>
    <property type="project" value="InterPro"/>
</dbReference>
<dbReference type="FunFam" id="3.40.140.10:FF:000025">
    <property type="entry name" value="Riboflavin biosynthesis protein RibD"/>
    <property type="match status" value="1"/>
</dbReference>
<evidence type="ECO:0000256" key="8">
    <source>
        <dbReference type="ARBA" id="ARBA00022801"/>
    </source>
</evidence>
<keyword evidence="11 13" id="KW-0560">Oxidoreductase</keyword>
<protein>
    <recommendedName>
        <fullName evidence="13">Riboflavin biosynthesis protein RibD</fullName>
    </recommendedName>
    <domain>
        <recommendedName>
            <fullName evidence="13">Diaminohydroxyphosphoribosylaminopyrimidine deaminase</fullName>
            <shortName evidence="13">DRAP deaminase</shortName>
            <ecNumber evidence="13">3.5.4.26</ecNumber>
        </recommendedName>
        <alternativeName>
            <fullName evidence="13">Riboflavin-specific deaminase</fullName>
        </alternativeName>
    </domain>
    <domain>
        <recommendedName>
            <fullName evidence="13">5-amino-6-(5-phosphoribosylamino)uracil reductase</fullName>
            <ecNumber evidence="13">1.1.1.193</ecNumber>
        </recommendedName>
        <alternativeName>
            <fullName evidence="13">HTP reductase</fullName>
        </alternativeName>
    </domain>
</protein>
<evidence type="ECO:0000256" key="7">
    <source>
        <dbReference type="ARBA" id="ARBA00022723"/>
    </source>
</evidence>
<name>A0A6S6WKE0_9GAMM</name>
<dbReference type="PIRSF" id="PIRSF006769">
    <property type="entry name" value="RibD"/>
    <property type="match status" value="1"/>
</dbReference>
<feature type="binding site" evidence="15">
    <location>
        <position position="291"/>
    </location>
    <ligand>
        <name>substrate</name>
    </ligand>
</feature>
<feature type="active site" description="Proton donor" evidence="14">
    <location>
        <position position="54"/>
    </location>
</feature>
<keyword evidence="7 13" id="KW-0479">Metal-binding</keyword>
<comment type="catalytic activity">
    <reaction evidence="13">
        <text>5-amino-6-(5-phospho-D-ribitylamino)uracil + NADP(+) = 5-amino-6-(5-phospho-D-ribosylamino)uracil + NADPH + H(+)</text>
        <dbReference type="Rhea" id="RHEA:17845"/>
        <dbReference type="ChEBI" id="CHEBI:15378"/>
        <dbReference type="ChEBI" id="CHEBI:57783"/>
        <dbReference type="ChEBI" id="CHEBI:58349"/>
        <dbReference type="ChEBI" id="CHEBI:58421"/>
        <dbReference type="ChEBI" id="CHEBI:58453"/>
        <dbReference type="EC" id="1.1.1.193"/>
    </reaction>
</comment>
<dbReference type="GO" id="GO:0009231">
    <property type="term" value="P:riboflavin biosynthetic process"/>
    <property type="evidence" value="ECO:0007669"/>
    <property type="project" value="UniProtKB-UniPathway"/>
</dbReference>
<dbReference type="Gene3D" id="3.40.140.10">
    <property type="entry name" value="Cytidine Deaminase, domain 2"/>
    <property type="match status" value="1"/>
</dbReference>
<evidence type="ECO:0000256" key="15">
    <source>
        <dbReference type="PIRSR" id="PIRSR006769-2"/>
    </source>
</evidence>
<dbReference type="GO" id="GO:0008270">
    <property type="term" value="F:zinc ion binding"/>
    <property type="evidence" value="ECO:0007669"/>
    <property type="project" value="InterPro"/>
</dbReference>
<feature type="binding site" evidence="15">
    <location>
        <position position="206"/>
    </location>
    <ligand>
        <name>substrate</name>
    </ligand>
</feature>
<dbReference type="SUPFAM" id="SSF53927">
    <property type="entry name" value="Cytidine deaminase-like"/>
    <property type="match status" value="1"/>
</dbReference>
<accession>A0A6S6WKE0</accession>
<evidence type="ECO:0000259" key="17">
    <source>
        <dbReference type="PROSITE" id="PS51747"/>
    </source>
</evidence>
<feature type="binding site" evidence="15">
    <location>
        <begin position="293"/>
        <end position="299"/>
    </location>
    <ligand>
        <name>NADP(+)</name>
        <dbReference type="ChEBI" id="CHEBI:58349"/>
    </ligand>
</feature>
<evidence type="ECO:0000256" key="16">
    <source>
        <dbReference type="PIRSR" id="PIRSR006769-3"/>
    </source>
</evidence>
<feature type="binding site" evidence="15">
    <location>
        <position position="156"/>
    </location>
    <ligand>
        <name>NADP(+)</name>
        <dbReference type="ChEBI" id="CHEBI:58349"/>
    </ligand>
</feature>
<dbReference type="InterPro" id="IPR016193">
    <property type="entry name" value="Cytidine_deaminase-like"/>
</dbReference>
<comment type="pathway">
    <text evidence="2 13">Cofactor biosynthesis; riboflavin biosynthesis; 5-amino-6-(D-ribitylamino)uracil from GTP: step 2/4.</text>
</comment>
<dbReference type="PROSITE" id="PS51747">
    <property type="entry name" value="CYT_DCMP_DEAMINASES_2"/>
    <property type="match status" value="1"/>
</dbReference>
<keyword evidence="9 13" id="KW-0862">Zinc</keyword>
<dbReference type="Pfam" id="PF01872">
    <property type="entry name" value="RibD_C"/>
    <property type="match status" value="1"/>
</dbReference>
<dbReference type="InterPro" id="IPR011549">
    <property type="entry name" value="RibD_C"/>
</dbReference>
<dbReference type="NCBIfam" id="TIGR00227">
    <property type="entry name" value="ribD_Cterm"/>
    <property type="match status" value="1"/>
</dbReference>
<evidence type="ECO:0000313" key="18">
    <source>
        <dbReference type="EMBL" id="CAB0149652.1"/>
    </source>
</evidence>
<dbReference type="InterPro" id="IPR002125">
    <property type="entry name" value="CMP_dCMP_dom"/>
</dbReference>
<dbReference type="EC" id="1.1.1.193" evidence="13"/>
<dbReference type="InterPro" id="IPR016192">
    <property type="entry name" value="APOBEC/CMP_deaminase_Zn-bd"/>
</dbReference>
<evidence type="ECO:0000256" key="2">
    <source>
        <dbReference type="ARBA" id="ARBA00004882"/>
    </source>
</evidence>
<evidence type="ECO:0000256" key="6">
    <source>
        <dbReference type="ARBA" id="ARBA00022619"/>
    </source>
</evidence>
<evidence type="ECO:0000256" key="14">
    <source>
        <dbReference type="PIRSR" id="PIRSR006769-1"/>
    </source>
</evidence>
<feature type="binding site" evidence="15">
    <location>
        <position position="202"/>
    </location>
    <ligand>
        <name>NADP(+)</name>
        <dbReference type="ChEBI" id="CHEBI:58349"/>
    </ligand>
</feature>
<dbReference type="Gene3D" id="3.40.430.10">
    <property type="entry name" value="Dihydrofolate Reductase, subunit A"/>
    <property type="match status" value="1"/>
</dbReference>
<dbReference type="InterPro" id="IPR024072">
    <property type="entry name" value="DHFR-like_dom_sf"/>
</dbReference>
<dbReference type="PROSITE" id="PS00903">
    <property type="entry name" value="CYT_DCMP_DEAMINASES_1"/>
    <property type="match status" value="1"/>
</dbReference>
<evidence type="ECO:0000313" key="19">
    <source>
        <dbReference type="Proteomes" id="UP000481517"/>
    </source>
</evidence>
<dbReference type="Proteomes" id="UP000481517">
    <property type="component" value="Unassembled WGS sequence"/>
</dbReference>
<dbReference type="GO" id="GO:0008703">
    <property type="term" value="F:5-amino-6-(5-phosphoribosylamino)uracil reductase activity"/>
    <property type="evidence" value="ECO:0007669"/>
    <property type="project" value="UniProtKB-EC"/>
</dbReference>
<feature type="binding site" evidence="15">
    <location>
        <position position="170"/>
    </location>
    <ligand>
        <name>substrate</name>
    </ligand>
</feature>
<proteinExistence type="inferred from homology"/>
<comment type="function">
    <text evidence="1 13">Converts 2,5-diamino-6-(ribosylamino)-4(3h)-pyrimidinone 5'-phosphate into 5-amino-6-(ribosylamino)-2,4(1h,3h)-pyrimidinedione 5'-phosphate.</text>
</comment>
<dbReference type="EC" id="3.5.4.26" evidence="13"/>
<keyword evidence="6 13" id="KW-0686">Riboflavin biosynthesis</keyword>
<comment type="pathway">
    <text evidence="3 13">Cofactor biosynthesis; riboflavin biosynthesis; 5-amino-6-(D-ribitylamino)uracil from GTP: step 3/4.</text>
</comment>
<keyword evidence="19" id="KW-1185">Reference proteome</keyword>
<feature type="binding site" evidence="16">
    <location>
        <position position="77"/>
    </location>
    <ligand>
        <name>Zn(2+)</name>
        <dbReference type="ChEBI" id="CHEBI:29105"/>
        <note>catalytic</note>
    </ligand>
</feature>
<dbReference type="InterPro" id="IPR004794">
    <property type="entry name" value="Eubact_RibD"/>
</dbReference>
<feature type="domain" description="CMP/dCMP-type deaminase" evidence="17">
    <location>
        <begin position="3"/>
        <end position="125"/>
    </location>
</feature>
<evidence type="ECO:0000256" key="3">
    <source>
        <dbReference type="ARBA" id="ARBA00004910"/>
    </source>
</evidence>
<dbReference type="NCBIfam" id="TIGR00326">
    <property type="entry name" value="eubact_ribD"/>
    <property type="match status" value="1"/>
</dbReference>
<evidence type="ECO:0000256" key="10">
    <source>
        <dbReference type="ARBA" id="ARBA00022857"/>
    </source>
</evidence>
<sequence>MQELDAQHMQRALELAQRGAFSVAPNPLVGCVIVRDGEIVGEGWHERPGEPHAEVYALRQAGALAAAATAYVTLEPCSHHGRTPPCAEALIAAGVKRVVLAMQDPNPLVAGQGVALLEAAGIEVTAGVGQAAAEQLNRGFISRMTRQRPWLRLKMAMSLDGRTALANGKSQWITGSEARQDVHAYRAQAGAILTSARTVMMDQARLTARHAKAERQPLRVVLDRQQKLSPEHDFFAITSPVLRVIDNTAADAKSWPAHVSTLVLPATDKRLPLRTLFNKLAEMEINEVWTECGAELAGALMAAELVDEWVFYMAPKLLGSSSRALLELPPYQDIAQCPELRYESITQLGDDLKICARPQHTSGGAERGEVQS</sequence>
<gene>
    <name evidence="18" type="primary">ribD</name>
    <name evidence="18" type="ORF">PSI9734_00227</name>
</gene>
<comment type="similarity">
    <text evidence="4 13">In the N-terminal section; belongs to the cytidine and deoxycytidylate deaminase family.</text>
</comment>
<dbReference type="PANTHER" id="PTHR38011">
    <property type="entry name" value="DIHYDROFOLATE REDUCTASE FAMILY PROTEIN (AFU_ORTHOLOGUE AFUA_8G06820)"/>
    <property type="match status" value="1"/>
</dbReference>
<dbReference type="PANTHER" id="PTHR38011:SF7">
    <property type="entry name" value="2,5-DIAMINO-6-RIBOSYLAMINO-4(3H)-PYRIMIDINONE 5'-PHOSPHATE REDUCTASE"/>
    <property type="match status" value="1"/>
</dbReference>
<dbReference type="GO" id="GO:0008835">
    <property type="term" value="F:diaminohydroxyphosphoribosylaminopyrimidine deaminase activity"/>
    <property type="evidence" value="ECO:0007669"/>
    <property type="project" value="UniProtKB-EC"/>
</dbReference>
<evidence type="ECO:0000256" key="9">
    <source>
        <dbReference type="ARBA" id="ARBA00022833"/>
    </source>
</evidence>
<dbReference type="InterPro" id="IPR002734">
    <property type="entry name" value="RibDG_C"/>
</dbReference>
<reference evidence="18 19" key="1">
    <citation type="submission" date="2020-02" db="EMBL/GenBank/DDBJ databases">
        <authorList>
            <person name="Rodrigo-Torres L."/>
            <person name="Arahal R. D."/>
            <person name="Lucena T."/>
        </authorList>
    </citation>
    <scope>NUCLEOTIDE SEQUENCE [LARGE SCALE GENOMIC DNA]</scope>
    <source>
        <strain evidence="18 19">CECT 9734</strain>
    </source>
</reference>
<keyword evidence="10 13" id="KW-0521">NADP</keyword>
<comment type="catalytic activity">
    <reaction evidence="13">
        <text>2,5-diamino-6-hydroxy-4-(5-phosphoribosylamino)-pyrimidine + H2O + H(+) = 5-amino-6-(5-phospho-D-ribosylamino)uracil + NH4(+)</text>
        <dbReference type="Rhea" id="RHEA:21868"/>
        <dbReference type="ChEBI" id="CHEBI:15377"/>
        <dbReference type="ChEBI" id="CHEBI:15378"/>
        <dbReference type="ChEBI" id="CHEBI:28938"/>
        <dbReference type="ChEBI" id="CHEBI:58453"/>
        <dbReference type="ChEBI" id="CHEBI:58614"/>
        <dbReference type="EC" id="3.5.4.26"/>
    </reaction>
</comment>
<feature type="binding site" evidence="15">
    <location>
        <position position="198"/>
    </location>
    <ligand>
        <name>NADP(+)</name>
        <dbReference type="ChEBI" id="CHEBI:58349"/>
    </ligand>
</feature>
<evidence type="ECO:0000256" key="5">
    <source>
        <dbReference type="ARBA" id="ARBA00007417"/>
    </source>
</evidence>
<comment type="similarity">
    <text evidence="5 13">In the C-terminal section; belongs to the HTP reductase family.</text>
</comment>
<dbReference type="SUPFAM" id="SSF53597">
    <property type="entry name" value="Dihydrofolate reductase-like"/>
    <property type="match status" value="1"/>
</dbReference>
<keyword evidence="12" id="KW-0511">Multifunctional enzyme</keyword>
<organism evidence="18 19">
    <name type="scientific">Pseudidiomarina piscicola</name>
    <dbReference type="NCBI Taxonomy" id="2614830"/>
    <lineage>
        <taxon>Bacteria</taxon>
        <taxon>Pseudomonadati</taxon>
        <taxon>Pseudomonadota</taxon>
        <taxon>Gammaproteobacteria</taxon>
        <taxon>Alteromonadales</taxon>
        <taxon>Idiomarinaceae</taxon>
        <taxon>Pseudidiomarina</taxon>
    </lineage>
</organism>
<evidence type="ECO:0000256" key="13">
    <source>
        <dbReference type="PIRNR" id="PIRNR006769"/>
    </source>
</evidence>
<feature type="binding site" evidence="15">
    <location>
        <position position="186"/>
    </location>
    <ligand>
        <name>substrate</name>
    </ligand>
</feature>
<evidence type="ECO:0000256" key="11">
    <source>
        <dbReference type="ARBA" id="ARBA00023002"/>
    </source>
</evidence>
<feature type="binding site" evidence="16">
    <location>
        <position position="86"/>
    </location>
    <ligand>
        <name>Zn(2+)</name>
        <dbReference type="ChEBI" id="CHEBI:29105"/>
        <note>catalytic</note>
    </ligand>
</feature>
<feature type="binding site" evidence="15">
    <location>
        <position position="209"/>
    </location>
    <ligand>
        <name>substrate</name>
    </ligand>
</feature>
<comment type="cofactor">
    <cofactor evidence="13 16">
        <name>Zn(2+)</name>
        <dbReference type="ChEBI" id="CHEBI:29105"/>
    </cofactor>
    <text evidence="13 16">Binds 1 zinc ion.</text>
</comment>
<feature type="binding site" evidence="15">
    <location>
        <position position="172"/>
    </location>
    <ligand>
        <name>NADP(+)</name>
        <dbReference type="ChEBI" id="CHEBI:58349"/>
    </ligand>
</feature>
<dbReference type="CDD" id="cd01284">
    <property type="entry name" value="Riboflavin_deaminase-reductase"/>
    <property type="match status" value="1"/>
</dbReference>
<evidence type="ECO:0000256" key="12">
    <source>
        <dbReference type="ARBA" id="ARBA00023268"/>
    </source>
</evidence>